<organism evidence="4 5">
    <name type="scientific">Sedimentibacter hydroxybenzoicus DSM 7310</name>
    <dbReference type="NCBI Taxonomy" id="1123245"/>
    <lineage>
        <taxon>Bacteria</taxon>
        <taxon>Bacillati</taxon>
        <taxon>Bacillota</taxon>
        <taxon>Tissierellia</taxon>
        <taxon>Sedimentibacter</taxon>
    </lineage>
</organism>
<evidence type="ECO:0000259" key="3">
    <source>
        <dbReference type="Pfam" id="PF09681"/>
    </source>
</evidence>
<feature type="region of interest" description="Disordered" evidence="1">
    <location>
        <begin position="254"/>
        <end position="274"/>
    </location>
</feature>
<reference evidence="4" key="1">
    <citation type="submission" date="2020-07" db="EMBL/GenBank/DDBJ databases">
        <title>Genomic analysis of a strain of Sedimentibacter Hydroxybenzoicus DSM7310.</title>
        <authorList>
            <person name="Ma S."/>
        </authorList>
    </citation>
    <scope>NUCLEOTIDE SEQUENCE</scope>
    <source>
        <strain evidence="4">DSM 7310</strain>
    </source>
</reference>
<dbReference type="InterPro" id="IPR010056">
    <property type="entry name" value="Phage_rep_org__N"/>
</dbReference>
<feature type="domain" description="Phage replisome organiser N-terminal" evidence="3">
    <location>
        <begin position="9"/>
        <end position="124"/>
    </location>
</feature>
<dbReference type="Pfam" id="PF09681">
    <property type="entry name" value="Phage_rep_org_N"/>
    <property type="match status" value="1"/>
</dbReference>
<protein>
    <submittedName>
        <fullName evidence="4">Conserved phage C-terminal domain-containing protein</fullName>
    </submittedName>
</protein>
<dbReference type="Proteomes" id="UP000611629">
    <property type="component" value="Unassembled WGS sequence"/>
</dbReference>
<evidence type="ECO:0000313" key="4">
    <source>
        <dbReference type="EMBL" id="NYB73881.1"/>
    </source>
</evidence>
<dbReference type="NCBIfam" id="TIGR01714">
    <property type="entry name" value="phage_rep_org_N"/>
    <property type="match status" value="1"/>
</dbReference>
<dbReference type="NCBIfam" id="TIGR02220">
    <property type="entry name" value="phg_TIGR02220"/>
    <property type="match status" value="1"/>
</dbReference>
<evidence type="ECO:0000259" key="2">
    <source>
        <dbReference type="Pfam" id="PF09524"/>
    </source>
</evidence>
<accession>A0A974GW23</accession>
<keyword evidence="5" id="KW-1185">Reference proteome</keyword>
<dbReference type="RefSeq" id="WP_179237574.1">
    <property type="nucleotide sequence ID" value="NZ_JACBNQ010000005.1"/>
</dbReference>
<evidence type="ECO:0000313" key="5">
    <source>
        <dbReference type="Proteomes" id="UP000611629"/>
    </source>
</evidence>
<sequence>MSDNKKYYWLKLKDDFFKRKEIKKLRKIAGGDTYTIIYLKLQLLSLKTDGVLIFEGIENNIIEELALELDEDVENVKVTWLYLEKHGIVEPINDEQFLLPNTIELIGSETSVAARVRKYREQQKLLQCNTHVTNGNTEIDIEIDKEIDRDIYNRAGSTSDACKEIINYLNEKANRNYKHNTKPTTAKIKARLEEGFTLDDFKKVIDIKVCEWLNDAKMQKYLRPETLFGNKFEGYLNQGGEKVGKYGNRIQFTPKKCSEKNTGESTDDIGDEPI</sequence>
<dbReference type="EMBL" id="JACBNQ010000005">
    <property type="protein sequence ID" value="NYB73881.1"/>
    <property type="molecule type" value="Genomic_DNA"/>
</dbReference>
<dbReference type="AlphaFoldDB" id="A0A974GW23"/>
<gene>
    <name evidence="4" type="ORF">HZF24_06975</name>
</gene>
<dbReference type="InterPro" id="IPR011741">
    <property type="entry name" value="Phg_2220_C"/>
</dbReference>
<name>A0A974GW23_SEDHY</name>
<feature type="domain" description="Phage conserved hypothetical protein C-terminal" evidence="2">
    <location>
        <begin position="165"/>
        <end position="237"/>
    </location>
</feature>
<comment type="caution">
    <text evidence="4">The sequence shown here is derived from an EMBL/GenBank/DDBJ whole genome shotgun (WGS) entry which is preliminary data.</text>
</comment>
<evidence type="ECO:0000256" key="1">
    <source>
        <dbReference type="SAM" id="MobiDB-lite"/>
    </source>
</evidence>
<feature type="compositionally biased region" description="Acidic residues" evidence="1">
    <location>
        <begin position="265"/>
        <end position="274"/>
    </location>
</feature>
<proteinExistence type="predicted"/>
<dbReference type="Pfam" id="PF09524">
    <property type="entry name" value="Phg_2220_C"/>
    <property type="match status" value="1"/>
</dbReference>